<dbReference type="PANTHER" id="PTHR43863:SF2">
    <property type="entry name" value="MALTASE-GLUCOAMYLASE"/>
    <property type="match status" value="1"/>
</dbReference>
<dbReference type="SUPFAM" id="SSF51445">
    <property type="entry name" value="(Trans)glycosidases"/>
    <property type="match status" value="1"/>
</dbReference>
<dbReference type="Pfam" id="PF01055">
    <property type="entry name" value="Glyco_hydro_31_2nd"/>
    <property type="match status" value="1"/>
</dbReference>
<dbReference type="RefSeq" id="WP_067484417.1">
    <property type="nucleotide sequence ID" value="NZ_LWMN01000014.1"/>
</dbReference>
<feature type="domain" description="Glycosyl hydrolase family 31 C-terminal" evidence="5">
    <location>
        <begin position="899"/>
        <end position="983"/>
    </location>
</feature>
<dbReference type="SUPFAM" id="SSF51011">
    <property type="entry name" value="Glycosyl hydrolase domain"/>
    <property type="match status" value="1"/>
</dbReference>
<dbReference type="PANTHER" id="PTHR43863">
    <property type="entry name" value="HYDROLASE, PUTATIVE (AFU_ORTHOLOGUE AFUA_1G03140)-RELATED"/>
    <property type="match status" value="1"/>
</dbReference>
<dbReference type="InterPro" id="IPR048395">
    <property type="entry name" value="Glyco_hydro_31_C"/>
</dbReference>
<dbReference type="InterPro" id="IPR013780">
    <property type="entry name" value="Glyco_hydro_b"/>
</dbReference>
<dbReference type="InterPro" id="IPR055242">
    <property type="entry name" value="Lmo2446-like_N"/>
</dbReference>
<evidence type="ECO:0000259" key="6">
    <source>
        <dbReference type="Pfam" id="PF22681"/>
    </source>
</evidence>
<dbReference type="SUPFAM" id="SSF74650">
    <property type="entry name" value="Galactose mutarotase-like"/>
    <property type="match status" value="1"/>
</dbReference>
<evidence type="ECO:0000259" key="5">
    <source>
        <dbReference type="Pfam" id="PF21365"/>
    </source>
</evidence>
<comment type="caution">
    <text evidence="7">The sequence shown here is derived from an EMBL/GenBank/DDBJ whole genome shotgun (WGS) entry which is preliminary data.</text>
</comment>
<organism evidence="7 8">
    <name type="scientific">Enterococcus thailandicus</name>
    <dbReference type="NCBI Taxonomy" id="417368"/>
    <lineage>
        <taxon>Bacteria</taxon>
        <taxon>Bacillati</taxon>
        <taxon>Bacillota</taxon>
        <taxon>Bacilli</taxon>
        <taxon>Lactobacillales</taxon>
        <taxon>Enterococcaceae</taxon>
        <taxon>Enterococcus</taxon>
    </lineage>
</organism>
<evidence type="ECO:0000313" key="7">
    <source>
        <dbReference type="EMBL" id="OAQ55320.1"/>
    </source>
</evidence>
<comment type="similarity">
    <text evidence="1 2">Belongs to the glycosyl hydrolase 31 family.</text>
</comment>
<dbReference type="CDD" id="cd14752">
    <property type="entry name" value="GH31_N"/>
    <property type="match status" value="1"/>
</dbReference>
<accession>A0A179ER12</accession>
<dbReference type="InterPro" id="IPR011013">
    <property type="entry name" value="Gal_mutarotase_sf_dom"/>
</dbReference>
<dbReference type="Gene3D" id="2.60.40.1180">
    <property type="entry name" value="Golgi alpha-mannosidase II"/>
    <property type="match status" value="1"/>
</dbReference>
<keyword evidence="2 7" id="KW-0378">Hydrolase</keyword>
<dbReference type="Pfam" id="PF21365">
    <property type="entry name" value="Glyco_hydro_31_3rd"/>
    <property type="match status" value="1"/>
</dbReference>
<evidence type="ECO:0000259" key="3">
    <source>
        <dbReference type="Pfam" id="PF01055"/>
    </source>
</evidence>
<reference evidence="7 8" key="1">
    <citation type="submission" date="2016-04" db="EMBL/GenBank/DDBJ databases">
        <title>Draft genome of an Enterococcus thailandicus strain isolated from bovine feces.</title>
        <authorList>
            <person name="Beukers A.G."/>
            <person name="Zaheer R."/>
            <person name="Goji N."/>
            <person name="Cook S.R."/>
            <person name="Amoako K."/>
            <person name="Chaves A.V."/>
            <person name="Ward M.P."/>
            <person name="Mcallister T.A."/>
        </authorList>
    </citation>
    <scope>NUCLEOTIDE SEQUENCE [LARGE SCALE GENOMIC DNA]</scope>
    <source>
        <strain evidence="7 8">F0711D 46</strain>
    </source>
</reference>
<proteinExistence type="inferred from homology"/>
<dbReference type="InterPro" id="IPR025887">
    <property type="entry name" value="Glyco_hydro_31_N_dom"/>
</dbReference>
<protein>
    <submittedName>
        <fullName evidence="7">Glycosyl hydrolase</fullName>
    </submittedName>
</protein>
<evidence type="ECO:0000259" key="4">
    <source>
        <dbReference type="Pfam" id="PF13802"/>
    </source>
</evidence>
<keyword evidence="2" id="KW-0326">Glycosidase</keyword>
<sequence>MELEPKFAQILTHYTDVLNQSANLKAIADLSGEQEKLPIAAATVWVKMKAEVHLNDTDFGIVKRIQQDWAKEVTNVFGEESDNYTSNLAIYYITLSEVKNKYHQNDLQKEITEIRDYIFNHLIRRGTLISSVKQATPAVDLVLSVLPFGLFAPEDLIMVAGMEELVSRKTTWSKDEAALLGIYFTEKYDFVKAENYLMHAKEQTDKNEVFVDLLDTYLRQKKESLSTSSFIHKPLGNGNVYEKLPYERTPHYPTAGETCTFDVQVNSKNVTQVFLTIEGLNEKIVCKLIDDTLRIYQAHVQIPETYSGGSYFFTAENHQVETSDRYELIIQKHWGFNKIEFIGSNKNENVYLTKNMEQSLFLKLQEDKLTLSQIEPQLDSVQLKDCFASINDKNTICLPNEKEKLPFYFSENCLTLHELAGKGAKGVTLRLQDQANLYYGFGERYNSINQLGNEIDCFVYNQYRDQGTRTYMPMPYYFTNDGYGLYFATDSYTRFDLKKNDPKEITIYVETSEEENLAEIHLLHGEMKEMIAQYMTCTGEPVMVPSWALGPWMSSNNWDRESVVRNELEQTTRYDIPATVIVLEQWSDETTYYMFNDAQYPLLPPEQSYSYDQLTFPAWGRWPDPKRLIEDCHKNGLKFILWQIPIEKYLNQQKHPLKDQDEAYMIEKGYVVKNADGSPYRIPENWFTDSLLLDFTNEEAKRWWFEKRQYLIDIGVDGFKTDGGEMVYGSDLVFADGRTGSQMRNRYPKEYIKAYYDFAQQNQGITFSRSGYTGAHAYPAHWAGDERSTFDAFKRQLIAGINSGMSGVIFWGWDLAGFNGDIPTAELFMRSSSMAAFCPIMQYHAESKGEYNQDRTPWNIAERTNTPEVIEVYRFFANTRMNLLPYIYDQAVKSVTNKVPLMRAMQIDYPLENFEDCYDQFMFGESLLIAPIVTEGATSRQVTFPRGTWIDFWTKEKVTGGQTIIVHAEMNKIPVYVKENSVILLNLGESKRIGESIGNDLSNYTNATLLVTATTDFNQTITDHLGHTFDLQVSKSNQKVTINKEMPMDIELICL</sequence>
<dbReference type="Gene3D" id="2.60.40.10">
    <property type="entry name" value="Immunoglobulins"/>
    <property type="match status" value="1"/>
</dbReference>
<name>A0A179ER12_ENTTH</name>
<gene>
    <name evidence="7" type="ORF">A6E74_09360</name>
</gene>
<keyword evidence="8" id="KW-1185">Reference proteome</keyword>
<evidence type="ECO:0000313" key="8">
    <source>
        <dbReference type="Proteomes" id="UP000078516"/>
    </source>
</evidence>
<dbReference type="Pfam" id="PF13802">
    <property type="entry name" value="Gal_mutarotas_2"/>
    <property type="match status" value="1"/>
</dbReference>
<dbReference type="GO" id="GO:0004553">
    <property type="term" value="F:hydrolase activity, hydrolyzing O-glycosyl compounds"/>
    <property type="evidence" value="ECO:0007669"/>
    <property type="project" value="InterPro"/>
</dbReference>
<feature type="domain" description="Glycoside hydrolase family 31 N-terminal" evidence="4">
    <location>
        <begin position="389"/>
        <end position="496"/>
    </location>
</feature>
<dbReference type="InterPro" id="IPR017853">
    <property type="entry name" value="GH"/>
</dbReference>
<evidence type="ECO:0000256" key="1">
    <source>
        <dbReference type="ARBA" id="ARBA00007806"/>
    </source>
</evidence>
<dbReference type="AlphaFoldDB" id="A0A179ER12"/>
<dbReference type="InterPro" id="IPR013783">
    <property type="entry name" value="Ig-like_fold"/>
</dbReference>
<dbReference type="InterPro" id="IPR051816">
    <property type="entry name" value="Glycosyl_Hydrolase_31"/>
</dbReference>
<dbReference type="GO" id="GO:0005975">
    <property type="term" value="P:carbohydrate metabolic process"/>
    <property type="evidence" value="ECO:0007669"/>
    <property type="project" value="InterPro"/>
</dbReference>
<dbReference type="CDD" id="cd06597">
    <property type="entry name" value="GH31_transferase_CtsY"/>
    <property type="match status" value="1"/>
</dbReference>
<dbReference type="Pfam" id="PF22681">
    <property type="entry name" value="Lmo2446-like_N"/>
    <property type="match status" value="1"/>
</dbReference>
<evidence type="ECO:0000256" key="2">
    <source>
        <dbReference type="RuleBase" id="RU361185"/>
    </source>
</evidence>
<dbReference type="Proteomes" id="UP000078516">
    <property type="component" value="Unassembled WGS sequence"/>
</dbReference>
<dbReference type="Gene3D" id="2.60.40.1760">
    <property type="entry name" value="glycosyl hydrolase (family 31)"/>
    <property type="match status" value="1"/>
</dbReference>
<dbReference type="EMBL" id="LWMN01000014">
    <property type="protein sequence ID" value="OAQ55320.1"/>
    <property type="molecule type" value="Genomic_DNA"/>
</dbReference>
<dbReference type="Gene3D" id="3.20.20.80">
    <property type="entry name" value="Glycosidases"/>
    <property type="match status" value="1"/>
</dbReference>
<feature type="domain" description="Lmo2446-like N-terminal" evidence="6">
    <location>
        <begin position="231"/>
        <end position="272"/>
    </location>
</feature>
<dbReference type="InterPro" id="IPR000322">
    <property type="entry name" value="Glyco_hydro_31_TIM"/>
</dbReference>
<dbReference type="GO" id="GO:0030246">
    <property type="term" value="F:carbohydrate binding"/>
    <property type="evidence" value="ECO:0007669"/>
    <property type="project" value="InterPro"/>
</dbReference>
<feature type="domain" description="Glycoside hydrolase family 31 TIM barrel" evidence="3">
    <location>
        <begin position="541"/>
        <end position="889"/>
    </location>
</feature>